<sequence length="29" mass="3141">MGPVPKSSLLMLVSGQLVYRGRVAEPLIE</sequence>
<evidence type="ECO:0000313" key="1">
    <source>
        <dbReference type="EMBL" id="MPC94804.1"/>
    </source>
</evidence>
<evidence type="ECO:0000313" key="2">
    <source>
        <dbReference type="Proteomes" id="UP000324222"/>
    </source>
</evidence>
<comment type="caution">
    <text evidence="1">The sequence shown here is derived from an EMBL/GenBank/DDBJ whole genome shotgun (WGS) entry which is preliminary data.</text>
</comment>
<keyword evidence="2" id="KW-1185">Reference proteome</keyword>
<dbReference type="EMBL" id="VSRR010099929">
    <property type="protein sequence ID" value="MPC94804.1"/>
    <property type="molecule type" value="Genomic_DNA"/>
</dbReference>
<accession>A0A5B7JR31</accession>
<name>A0A5B7JR31_PORTR</name>
<dbReference type="AlphaFoldDB" id="A0A5B7JR31"/>
<protein>
    <submittedName>
        <fullName evidence="1">Uncharacterized protein</fullName>
    </submittedName>
</protein>
<organism evidence="1 2">
    <name type="scientific">Portunus trituberculatus</name>
    <name type="common">Swimming crab</name>
    <name type="synonym">Neptunus trituberculatus</name>
    <dbReference type="NCBI Taxonomy" id="210409"/>
    <lineage>
        <taxon>Eukaryota</taxon>
        <taxon>Metazoa</taxon>
        <taxon>Ecdysozoa</taxon>
        <taxon>Arthropoda</taxon>
        <taxon>Crustacea</taxon>
        <taxon>Multicrustacea</taxon>
        <taxon>Malacostraca</taxon>
        <taxon>Eumalacostraca</taxon>
        <taxon>Eucarida</taxon>
        <taxon>Decapoda</taxon>
        <taxon>Pleocyemata</taxon>
        <taxon>Brachyura</taxon>
        <taxon>Eubrachyura</taxon>
        <taxon>Portunoidea</taxon>
        <taxon>Portunidae</taxon>
        <taxon>Portuninae</taxon>
        <taxon>Portunus</taxon>
    </lineage>
</organism>
<dbReference type="Proteomes" id="UP000324222">
    <property type="component" value="Unassembled WGS sequence"/>
</dbReference>
<reference evidence="1 2" key="1">
    <citation type="submission" date="2019-05" db="EMBL/GenBank/DDBJ databases">
        <title>Another draft genome of Portunus trituberculatus and its Hox gene families provides insights of decapod evolution.</title>
        <authorList>
            <person name="Jeong J.-H."/>
            <person name="Song I."/>
            <person name="Kim S."/>
            <person name="Choi T."/>
            <person name="Kim D."/>
            <person name="Ryu S."/>
            <person name="Kim W."/>
        </authorList>
    </citation>
    <scope>NUCLEOTIDE SEQUENCE [LARGE SCALE GENOMIC DNA]</scope>
    <source>
        <tissue evidence="1">Muscle</tissue>
    </source>
</reference>
<proteinExistence type="predicted"/>
<gene>
    <name evidence="1" type="ORF">E2C01_089990</name>
</gene>